<dbReference type="InterPro" id="IPR045220">
    <property type="entry name" value="FRHB/FDHB/HCAR-like"/>
</dbReference>
<dbReference type="Proteomes" id="UP000001107">
    <property type="component" value="Chromosome"/>
</dbReference>
<dbReference type="GO" id="GO:0046872">
    <property type="term" value="F:metal ion binding"/>
    <property type="evidence" value="ECO:0007669"/>
    <property type="project" value="UniProtKB-KW"/>
</dbReference>
<dbReference type="PANTHER" id="PTHR31332:SF6">
    <property type="entry name" value="FORMATE DEHYDROGENASE SUBUNIT BETA"/>
    <property type="match status" value="1"/>
</dbReference>
<dbReference type="OrthoDB" id="35334at2157"/>
<dbReference type="Gene3D" id="1.10.1060.10">
    <property type="entry name" value="Alpha-helical ferredoxin"/>
    <property type="match status" value="1"/>
</dbReference>
<dbReference type="STRING" id="406327.Mevan_0607"/>
<evidence type="ECO:0000256" key="5">
    <source>
        <dbReference type="ARBA" id="ARBA00023002"/>
    </source>
</evidence>
<dbReference type="EC" id="1.17.98.3" evidence="10"/>
<evidence type="ECO:0000256" key="11">
    <source>
        <dbReference type="SAM" id="MobiDB-lite"/>
    </source>
</evidence>
<reference evidence="13" key="1">
    <citation type="submission" date="2007-06" db="EMBL/GenBank/DDBJ databases">
        <title>Complete sequence of Methanococcus vannielii SB.</title>
        <authorList>
            <consortium name="US DOE Joint Genome Institute"/>
            <person name="Copeland A."/>
            <person name="Lucas S."/>
            <person name="Lapidus A."/>
            <person name="Barry K."/>
            <person name="Glavina del Rio T."/>
            <person name="Dalin E."/>
            <person name="Tice H."/>
            <person name="Pitluck S."/>
            <person name="Chain P."/>
            <person name="Malfatti S."/>
            <person name="Shin M."/>
            <person name="Vergez L."/>
            <person name="Schmutz J."/>
            <person name="Larimer F."/>
            <person name="Land M."/>
            <person name="Hauser L."/>
            <person name="Kyrpides N."/>
            <person name="Anderson I."/>
            <person name="Sieprawska-Lupa M."/>
            <person name="Whitman W.B."/>
            <person name="Richardson P."/>
        </authorList>
    </citation>
    <scope>NUCLEOTIDE SEQUENCE [LARGE SCALE GENOMIC DNA]</scope>
    <source>
        <strain evidence="13">SB</strain>
    </source>
</reference>
<evidence type="ECO:0000256" key="7">
    <source>
        <dbReference type="ARBA" id="ARBA00023014"/>
    </source>
</evidence>
<dbReference type="KEGG" id="mvn:Mevan_0607"/>
<dbReference type="GO" id="GO:0052592">
    <property type="term" value="F:oxidoreductase activity, acting on CH or CH2 groups, with an iron-sulfur protein as acceptor"/>
    <property type="evidence" value="ECO:0007669"/>
    <property type="project" value="TreeGrafter"/>
</dbReference>
<dbReference type="InterPro" id="IPR007525">
    <property type="entry name" value="FrhB_FdhB_C"/>
</dbReference>
<dbReference type="AlphaFoldDB" id="A6UPU1"/>
<comment type="catalytic activity">
    <reaction evidence="9">
        <text>oxidized coenzyme F420-(gamma-L-Glu)(n) + formate + 2 H(+) = reduced coenzyme F420-(gamma-L-Glu)(n) + CO2</text>
        <dbReference type="Rhea" id="RHEA:42764"/>
        <dbReference type="Rhea" id="RHEA-COMP:12939"/>
        <dbReference type="Rhea" id="RHEA-COMP:14378"/>
        <dbReference type="ChEBI" id="CHEBI:15378"/>
        <dbReference type="ChEBI" id="CHEBI:15740"/>
        <dbReference type="ChEBI" id="CHEBI:16526"/>
        <dbReference type="ChEBI" id="CHEBI:133980"/>
        <dbReference type="ChEBI" id="CHEBI:139511"/>
        <dbReference type="EC" id="1.17.98.3"/>
    </reaction>
</comment>
<evidence type="ECO:0000256" key="1">
    <source>
        <dbReference type="ARBA" id="ARBA00001947"/>
    </source>
</evidence>
<dbReference type="HOGENOM" id="CLU_063409_0_0_2"/>
<dbReference type="SUPFAM" id="SSF46548">
    <property type="entry name" value="alpha-helical ferredoxin"/>
    <property type="match status" value="1"/>
</dbReference>
<evidence type="ECO:0000259" key="12">
    <source>
        <dbReference type="PROSITE" id="PS51379"/>
    </source>
</evidence>
<evidence type="ECO:0000256" key="6">
    <source>
        <dbReference type="ARBA" id="ARBA00023004"/>
    </source>
</evidence>
<comment type="similarity">
    <text evidence="8">Belongs to the FrhB family.</text>
</comment>
<keyword evidence="7" id="KW-0411">Iron-sulfur</keyword>
<protein>
    <recommendedName>
        <fullName evidence="10">formate dehydrogenase (coenzyme F420)</fullName>
        <ecNumber evidence="10">1.17.98.3</ecNumber>
    </recommendedName>
</protein>
<keyword evidence="5" id="KW-0560">Oxidoreductase</keyword>
<evidence type="ECO:0000256" key="10">
    <source>
        <dbReference type="ARBA" id="ARBA00049724"/>
    </source>
</evidence>
<dbReference type="PANTHER" id="PTHR31332">
    <property type="entry name" value="7-HYDROXYMETHYL CHLOROPHYLL A REDUCTASE, CHLOROPLASTIC"/>
    <property type="match status" value="1"/>
</dbReference>
<evidence type="ECO:0000256" key="2">
    <source>
        <dbReference type="ARBA" id="ARBA00001974"/>
    </source>
</evidence>
<keyword evidence="6" id="KW-0408">Iron</keyword>
<feature type="domain" description="4Fe-4S ferredoxin-type" evidence="12">
    <location>
        <begin position="326"/>
        <end position="355"/>
    </location>
</feature>
<accession>A6UPU1</accession>
<feature type="region of interest" description="Disordered" evidence="11">
    <location>
        <begin position="367"/>
        <end position="387"/>
    </location>
</feature>
<dbReference type="RefSeq" id="WP_011972416.1">
    <property type="nucleotide sequence ID" value="NC_009634.1"/>
</dbReference>
<dbReference type="GeneID" id="5325455"/>
<name>A6UPU1_METVS</name>
<dbReference type="Pfam" id="PF04432">
    <property type="entry name" value="FrhB_FdhB_C"/>
    <property type="match status" value="1"/>
</dbReference>
<dbReference type="InterPro" id="IPR007516">
    <property type="entry name" value="Co_F420_Hydgase/DH_bsu_N"/>
</dbReference>
<dbReference type="Pfam" id="PF13183">
    <property type="entry name" value="Fer4_8"/>
    <property type="match status" value="1"/>
</dbReference>
<comment type="cofactor">
    <cofactor evidence="2">
        <name>FAD</name>
        <dbReference type="ChEBI" id="CHEBI:57692"/>
    </cofactor>
</comment>
<evidence type="ECO:0000256" key="4">
    <source>
        <dbReference type="ARBA" id="ARBA00022833"/>
    </source>
</evidence>
<evidence type="ECO:0000256" key="3">
    <source>
        <dbReference type="ARBA" id="ARBA00022723"/>
    </source>
</evidence>
<dbReference type="EMBL" id="CP000742">
    <property type="protein sequence ID" value="ABR54513.1"/>
    <property type="molecule type" value="Genomic_DNA"/>
</dbReference>
<comment type="cofactor">
    <cofactor evidence="1">
        <name>Zn(2+)</name>
        <dbReference type="ChEBI" id="CHEBI:29105"/>
    </cofactor>
</comment>
<gene>
    <name evidence="13" type="ordered locus">Mevan_0607</name>
</gene>
<organism evidence="13 14">
    <name type="scientific">Methanococcus vannielii (strain ATCC 35089 / DSM 1224 / JCM 13029 / OCM 148 / SB)</name>
    <dbReference type="NCBI Taxonomy" id="406327"/>
    <lineage>
        <taxon>Archaea</taxon>
        <taxon>Methanobacteriati</taxon>
        <taxon>Methanobacteriota</taxon>
        <taxon>Methanomada group</taxon>
        <taxon>Methanococci</taxon>
        <taxon>Methanococcales</taxon>
        <taxon>Methanococcaceae</taxon>
        <taxon>Methanococcus</taxon>
    </lineage>
</organism>
<dbReference type="PROSITE" id="PS51379">
    <property type="entry name" value="4FE4S_FER_2"/>
    <property type="match status" value="1"/>
</dbReference>
<dbReference type="eggNOG" id="arCOG02653">
    <property type="taxonomic scope" value="Archaea"/>
</dbReference>
<proteinExistence type="inferred from homology"/>
<keyword evidence="14" id="KW-1185">Reference proteome</keyword>
<keyword evidence="4" id="KW-0862">Zinc</keyword>
<dbReference type="PROSITE" id="PS00198">
    <property type="entry name" value="4FE4S_FER_1"/>
    <property type="match status" value="1"/>
</dbReference>
<feature type="compositionally biased region" description="Basic and acidic residues" evidence="11">
    <location>
        <begin position="367"/>
        <end position="377"/>
    </location>
</feature>
<evidence type="ECO:0000256" key="9">
    <source>
        <dbReference type="ARBA" id="ARBA00047971"/>
    </source>
</evidence>
<keyword evidence="3" id="KW-0479">Metal-binding</keyword>
<evidence type="ECO:0000256" key="8">
    <source>
        <dbReference type="ARBA" id="ARBA00038369"/>
    </source>
</evidence>
<dbReference type="GO" id="GO:0043794">
    <property type="term" value="F:formate dehydrogenase (coenzyme F420) activity"/>
    <property type="evidence" value="ECO:0007669"/>
    <property type="project" value="UniProtKB-EC"/>
</dbReference>
<dbReference type="InterPro" id="IPR009051">
    <property type="entry name" value="Helical_ferredxn"/>
</dbReference>
<dbReference type="GO" id="GO:0051536">
    <property type="term" value="F:iron-sulfur cluster binding"/>
    <property type="evidence" value="ECO:0007669"/>
    <property type="project" value="UniProtKB-KW"/>
</dbReference>
<sequence length="387" mass="43383">MSNEMYYVQAADPAILEKGECGGAVTALFKYLLDKNIVDGVLALKKGADVYDAIPAFVTSSDDLINTAGSLHCAPTMWGGIIKDYLKDVKLAVPVKPCDMRAIVELSKRAQINLDNIYMIGLNCGGTVPPKVAIEMIKLFYEVDPKDVIKEEIDKGKFIIVLKDGTHKEVKMHDLEDNGYGRRINCQRCDEKIPRKADLAAGNWGVIGEESGKYTFIEVCSEKGKKLIEDAEKEGYIKKKTPNSKGLELRAKVEASMLKMGDEYKKKWLEDDYPSFEKWNEYWSRCIKCYGCRDACPVCFCKECALEAEYIDRGEIPPNPIMFQGVRMSHMAFSCVNCGQCEDVCPMEIPVARIFHKVQESAKDEFGYRPGVDDKEPPLLGKPCSTQ</sequence>
<dbReference type="Pfam" id="PF04422">
    <property type="entry name" value="FrhB_FdhB_N"/>
    <property type="match status" value="1"/>
</dbReference>
<dbReference type="InterPro" id="IPR017900">
    <property type="entry name" value="4Fe4S_Fe_S_CS"/>
</dbReference>
<evidence type="ECO:0000313" key="14">
    <source>
        <dbReference type="Proteomes" id="UP000001107"/>
    </source>
</evidence>
<dbReference type="InterPro" id="IPR017896">
    <property type="entry name" value="4Fe4S_Fe-S-bd"/>
</dbReference>
<evidence type="ECO:0000313" key="13">
    <source>
        <dbReference type="EMBL" id="ABR54513.1"/>
    </source>
</evidence>